<keyword evidence="3 10" id="KW-0963">Cytoplasm</keyword>
<dbReference type="PROSITE" id="PS51898">
    <property type="entry name" value="TYR_RECOMBINASE"/>
    <property type="match status" value="1"/>
</dbReference>
<comment type="similarity">
    <text evidence="10">Belongs to the 'phage' integrase family. XerC subfamily.</text>
</comment>
<keyword evidence="7 10" id="KW-0238">DNA-binding</keyword>
<evidence type="ECO:0000256" key="6">
    <source>
        <dbReference type="ARBA" id="ARBA00022908"/>
    </source>
</evidence>
<dbReference type="EMBL" id="SJPR01000001">
    <property type="protein sequence ID" value="TWU00310.1"/>
    <property type="molecule type" value="Genomic_DNA"/>
</dbReference>
<keyword evidence="5 10" id="KW-0159">Chromosome partition</keyword>
<evidence type="ECO:0000259" key="12">
    <source>
        <dbReference type="PROSITE" id="PS51900"/>
    </source>
</evidence>
<evidence type="ECO:0000313" key="14">
    <source>
        <dbReference type="Proteomes" id="UP000317421"/>
    </source>
</evidence>
<dbReference type="Gene3D" id="1.10.150.130">
    <property type="match status" value="1"/>
</dbReference>
<comment type="function">
    <text evidence="10">Site-specific tyrosine recombinase, which acts by catalyzing the cutting and rejoining of the recombining DNA molecules. The XerC-XerD complex is essential to convert dimers of the bacterial chromosome into monomers to permit their segregation at cell division. It also contributes to the segregational stability of plasmids.</text>
</comment>
<feature type="domain" description="Core-binding (CB)" evidence="12">
    <location>
        <begin position="19"/>
        <end position="102"/>
    </location>
</feature>
<evidence type="ECO:0000256" key="1">
    <source>
        <dbReference type="ARBA" id="ARBA00004496"/>
    </source>
</evidence>
<accession>A0A5C6AKY2</accession>
<evidence type="ECO:0000256" key="4">
    <source>
        <dbReference type="ARBA" id="ARBA00022618"/>
    </source>
</evidence>
<evidence type="ECO:0000256" key="9">
    <source>
        <dbReference type="ARBA" id="ARBA00023306"/>
    </source>
</evidence>
<sequence>MPRKDLKKLVKTKRAAAASDATRWREAFERYLASERQMSANTVAAYRRDLRRFFEWLAGRRLANLTASDLADYPAWLSDQGLAPTSVARHVVSLKSFFRYLLLEGALNDNQAALVASQKLWRRVPKVLSPVEVDRLLTAPVVGEPLWRRDRAILELLYATGARVSEVSNLRLRSVRLEERYCLCHGKGDKERMVPMGVSAQRMLASYLEKERPKLAKRRDPESEYLLLSSRGDRLSRERIWELLKKSAAMAGVSAKISPHSLRHSFATHLLAGGADIRHVQELLGHASIATTQLYTHVDASKLKKVHAAFHPRA</sequence>
<dbReference type="InterPro" id="IPR044068">
    <property type="entry name" value="CB"/>
</dbReference>
<dbReference type="GO" id="GO:0007059">
    <property type="term" value="P:chromosome segregation"/>
    <property type="evidence" value="ECO:0007669"/>
    <property type="project" value="UniProtKB-UniRule"/>
</dbReference>
<dbReference type="PANTHER" id="PTHR30349">
    <property type="entry name" value="PHAGE INTEGRASE-RELATED"/>
    <property type="match status" value="1"/>
</dbReference>
<evidence type="ECO:0000256" key="3">
    <source>
        <dbReference type="ARBA" id="ARBA00022490"/>
    </source>
</evidence>
<dbReference type="PROSITE" id="PS51900">
    <property type="entry name" value="CB"/>
    <property type="match status" value="1"/>
</dbReference>
<dbReference type="GO" id="GO:0005737">
    <property type="term" value="C:cytoplasm"/>
    <property type="evidence" value="ECO:0007669"/>
    <property type="project" value="UniProtKB-SubCell"/>
</dbReference>
<dbReference type="InterPro" id="IPR002104">
    <property type="entry name" value="Integrase_catalytic"/>
</dbReference>
<dbReference type="NCBIfam" id="NF001399">
    <property type="entry name" value="PRK00283.1"/>
    <property type="match status" value="1"/>
</dbReference>
<evidence type="ECO:0000256" key="2">
    <source>
        <dbReference type="ARBA" id="ARBA00010450"/>
    </source>
</evidence>
<dbReference type="RefSeq" id="WP_146443993.1">
    <property type="nucleotide sequence ID" value="NZ_SJPR01000001.1"/>
</dbReference>
<evidence type="ECO:0000313" key="13">
    <source>
        <dbReference type="EMBL" id="TWU00310.1"/>
    </source>
</evidence>
<dbReference type="NCBIfam" id="TIGR02225">
    <property type="entry name" value="recomb_XerD"/>
    <property type="match status" value="1"/>
</dbReference>
<keyword evidence="6 10" id="KW-0229">DNA integration</keyword>
<evidence type="ECO:0000256" key="10">
    <source>
        <dbReference type="HAMAP-Rule" id="MF_01808"/>
    </source>
</evidence>
<comment type="subunit">
    <text evidence="10">Forms a cyclic heterotetrameric complex composed of two molecules of XerC and two molecules of XerD.</text>
</comment>
<dbReference type="InterPro" id="IPR010998">
    <property type="entry name" value="Integrase_recombinase_N"/>
</dbReference>
<dbReference type="GO" id="GO:0006313">
    <property type="term" value="P:DNA transposition"/>
    <property type="evidence" value="ECO:0007669"/>
    <property type="project" value="UniProtKB-UniRule"/>
</dbReference>
<comment type="subcellular location">
    <subcellularLocation>
        <location evidence="1 10">Cytoplasm</location>
    </subcellularLocation>
</comment>
<protein>
    <recommendedName>
        <fullName evidence="10">Tyrosine recombinase XerC</fullName>
    </recommendedName>
</protein>
<comment type="similarity">
    <text evidence="2">Belongs to the 'phage' integrase family. XerD subfamily.</text>
</comment>
<evidence type="ECO:0000256" key="7">
    <source>
        <dbReference type="ARBA" id="ARBA00023125"/>
    </source>
</evidence>
<feature type="domain" description="Tyr recombinase" evidence="11">
    <location>
        <begin position="123"/>
        <end position="308"/>
    </location>
</feature>
<keyword evidence="9 10" id="KW-0131">Cell cycle</keyword>
<reference evidence="13 14" key="1">
    <citation type="submission" date="2019-02" db="EMBL/GenBank/DDBJ databases">
        <title>Deep-cultivation of Planctomycetes and their phenomic and genomic characterization uncovers novel biology.</title>
        <authorList>
            <person name="Wiegand S."/>
            <person name="Jogler M."/>
            <person name="Boedeker C."/>
            <person name="Pinto D."/>
            <person name="Vollmers J."/>
            <person name="Rivas-Marin E."/>
            <person name="Kohn T."/>
            <person name="Peeters S.H."/>
            <person name="Heuer A."/>
            <person name="Rast P."/>
            <person name="Oberbeckmann S."/>
            <person name="Bunk B."/>
            <person name="Jeske O."/>
            <person name="Meyerdierks A."/>
            <person name="Storesund J.E."/>
            <person name="Kallscheuer N."/>
            <person name="Luecker S."/>
            <person name="Lage O.M."/>
            <person name="Pohl T."/>
            <person name="Merkel B.J."/>
            <person name="Hornburger P."/>
            <person name="Mueller R.-W."/>
            <person name="Bruemmer F."/>
            <person name="Labrenz M."/>
            <person name="Spormann A.M."/>
            <person name="Op Den Camp H."/>
            <person name="Overmann J."/>
            <person name="Amann R."/>
            <person name="Jetten M.S.M."/>
            <person name="Mascher T."/>
            <person name="Medema M.H."/>
            <person name="Devos D.P."/>
            <person name="Kaster A.-K."/>
            <person name="Ovreas L."/>
            <person name="Rohde M."/>
            <person name="Galperin M.Y."/>
            <person name="Jogler C."/>
        </authorList>
    </citation>
    <scope>NUCLEOTIDE SEQUENCE [LARGE SCALE GENOMIC DNA]</scope>
    <source>
        <strain evidence="13 14">Pla108</strain>
    </source>
</reference>
<dbReference type="GO" id="GO:0009037">
    <property type="term" value="F:tyrosine-based site-specific recombinase activity"/>
    <property type="evidence" value="ECO:0007669"/>
    <property type="project" value="UniProtKB-UniRule"/>
</dbReference>
<keyword evidence="8 10" id="KW-0233">DNA recombination</keyword>
<organism evidence="13 14">
    <name type="scientific">Botrimarina colliarenosi</name>
    <dbReference type="NCBI Taxonomy" id="2528001"/>
    <lineage>
        <taxon>Bacteria</taxon>
        <taxon>Pseudomonadati</taxon>
        <taxon>Planctomycetota</taxon>
        <taxon>Planctomycetia</taxon>
        <taxon>Pirellulales</taxon>
        <taxon>Lacipirellulaceae</taxon>
        <taxon>Botrimarina</taxon>
    </lineage>
</organism>
<feature type="active site" evidence="10">
    <location>
        <position position="263"/>
    </location>
</feature>
<gene>
    <name evidence="13" type="primary">xerD_2</name>
    <name evidence="10" type="synonym">xerC</name>
    <name evidence="13" type="ORF">Pla108_12590</name>
</gene>
<feature type="active site" description="O-(3'-phospho-DNA)-tyrosine intermediate" evidence="10">
    <location>
        <position position="295"/>
    </location>
</feature>
<dbReference type="Proteomes" id="UP000317421">
    <property type="component" value="Unassembled WGS sequence"/>
</dbReference>
<dbReference type="InterPro" id="IPR004107">
    <property type="entry name" value="Integrase_SAM-like_N"/>
</dbReference>
<keyword evidence="14" id="KW-1185">Reference proteome</keyword>
<evidence type="ECO:0000256" key="8">
    <source>
        <dbReference type="ARBA" id="ARBA00023172"/>
    </source>
</evidence>
<dbReference type="InterPro" id="IPR023009">
    <property type="entry name" value="Tyrosine_recombinase_XerC/XerD"/>
</dbReference>
<dbReference type="Pfam" id="PF02899">
    <property type="entry name" value="Phage_int_SAM_1"/>
    <property type="match status" value="1"/>
</dbReference>
<dbReference type="AlphaFoldDB" id="A0A5C6AKY2"/>
<keyword evidence="4 10" id="KW-0132">Cell division</keyword>
<dbReference type="InterPro" id="IPR013762">
    <property type="entry name" value="Integrase-like_cat_sf"/>
</dbReference>
<dbReference type="NCBIfam" id="NF040815">
    <property type="entry name" value="recomb_XerA_Arch"/>
    <property type="match status" value="1"/>
</dbReference>
<comment type="caution">
    <text evidence="13">The sequence shown here is derived from an EMBL/GenBank/DDBJ whole genome shotgun (WGS) entry which is preliminary data.</text>
</comment>
<feature type="active site" evidence="10">
    <location>
        <position position="286"/>
    </location>
</feature>
<dbReference type="InterPro" id="IPR011932">
    <property type="entry name" value="Recomb_XerD"/>
</dbReference>
<evidence type="ECO:0000256" key="5">
    <source>
        <dbReference type="ARBA" id="ARBA00022829"/>
    </source>
</evidence>
<dbReference type="GO" id="GO:0051301">
    <property type="term" value="P:cell division"/>
    <property type="evidence" value="ECO:0007669"/>
    <property type="project" value="UniProtKB-KW"/>
</dbReference>
<dbReference type="SUPFAM" id="SSF56349">
    <property type="entry name" value="DNA breaking-rejoining enzymes"/>
    <property type="match status" value="1"/>
</dbReference>
<dbReference type="Pfam" id="PF00589">
    <property type="entry name" value="Phage_integrase"/>
    <property type="match status" value="1"/>
</dbReference>
<evidence type="ECO:0000259" key="11">
    <source>
        <dbReference type="PROSITE" id="PS51898"/>
    </source>
</evidence>
<feature type="active site" evidence="10">
    <location>
        <position position="260"/>
    </location>
</feature>
<proteinExistence type="inferred from homology"/>
<dbReference type="GO" id="GO:0003677">
    <property type="term" value="F:DNA binding"/>
    <property type="evidence" value="ECO:0007669"/>
    <property type="project" value="UniProtKB-UniRule"/>
</dbReference>
<dbReference type="OrthoDB" id="9801717at2"/>
<name>A0A5C6AKY2_9BACT</name>
<dbReference type="InterPro" id="IPR050090">
    <property type="entry name" value="Tyrosine_recombinase_XerCD"/>
</dbReference>
<dbReference type="HAMAP" id="MF_01808">
    <property type="entry name" value="Recomb_XerC_XerD"/>
    <property type="match status" value="1"/>
</dbReference>
<feature type="active site" evidence="10">
    <location>
        <position position="187"/>
    </location>
</feature>
<dbReference type="PANTHER" id="PTHR30349:SF81">
    <property type="entry name" value="TYROSINE RECOMBINASE XERC"/>
    <property type="match status" value="1"/>
</dbReference>
<dbReference type="CDD" id="cd00798">
    <property type="entry name" value="INT_XerDC_C"/>
    <property type="match status" value="1"/>
</dbReference>
<feature type="active site" evidence="10">
    <location>
        <position position="163"/>
    </location>
</feature>
<dbReference type="InterPro" id="IPR011010">
    <property type="entry name" value="DNA_brk_join_enz"/>
</dbReference>
<dbReference type="Gene3D" id="1.10.443.10">
    <property type="entry name" value="Intergrase catalytic core"/>
    <property type="match status" value="1"/>
</dbReference>